<dbReference type="NCBIfam" id="NF047436">
    <property type="entry name" value="LA_2272_repeat"/>
    <property type="match status" value="1"/>
</dbReference>
<feature type="signal peptide" evidence="1">
    <location>
        <begin position="1"/>
        <end position="20"/>
    </location>
</feature>
<evidence type="ECO:0000256" key="1">
    <source>
        <dbReference type="SAM" id="SignalP"/>
    </source>
</evidence>
<dbReference type="OrthoDB" id="660602at2"/>
<protein>
    <recommendedName>
        <fullName evidence="4">DUF5723 domain-containing protein</fullName>
    </recommendedName>
</protein>
<dbReference type="KEGG" id="oho:Oweho_0849"/>
<keyword evidence="1" id="KW-0732">Signal</keyword>
<evidence type="ECO:0000313" key="2">
    <source>
        <dbReference type="EMBL" id="AEV31862.1"/>
    </source>
</evidence>
<dbReference type="Proteomes" id="UP000005631">
    <property type="component" value="Chromosome"/>
</dbReference>
<proteinExistence type="predicted"/>
<dbReference type="STRING" id="926562.Oweho_0849"/>
<reference evidence="2 3" key="1">
    <citation type="journal article" date="2012" name="Stand. Genomic Sci.">
        <title>Genome sequence of the orange-pigmented seawater bacterium Owenweeksia hongkongensis type strain (UST20020801(T)).</title>
        <authorList>
            <person name="Riedel T."/>
            <person name="Held B."/>
            <person name="Nolan M."/>
            <person name="Lucas S."/>
            <person name="Lapidus A."/>
            <person name="Tice H."/>
            <person name="Del Rio T.G."/>
            <person name="Cheng J.F."/>
            <person name="Han C."/>
            <person name="Tapia R."/>
            <person name="Goodwin L.A."/>
            <person name="Pitluck S."/>
            <person name="Liolios K."/>
            <person name="Mavromatis K."/>
            <person name="Pagani I."/>
            <person name="Ivanova N."/>
            <person name="Mikhailova N."/>
            <person name="Pati A."/>
            <person name="Chen A."/>
            <person name="Palaniappan K."/>
            <person name="Rohde M."/>
            <person name="Tindall B.J."/>
            <person name="Detter J.C."/>
            <person name="Goker M."/>
            <person name="Woyke T."/>
            <person name="Bristow J."/>
            <person name="Eisen J.A."/>
            <person name="Markowitz V."/>
            <person name="Hugenholtz P."/>
            <person name="Klenk H.P."/>
            <person name="Kyrpides N.C."/>
        </authorList>
    </citation>
    <scope>NUCLEOTIDE SEQUENCE</scope>
    <source>
        <strain evidence="3">DSM 17368 / JCM 12287 / NRRL B-23963</strain>
    </source>
</reference>
<dbReference type="HOGENOM" id="CLU_1208035_0_0_10"/>
<organism evidence="2 3">
    <name type="scientific">Owenweeksia hongkongensis (strain DSM 17368 / CIP 108786 / JCM 12287 / NRRL B-23963 / UST20020801)</name>
    <dbReference type="NCBI Taxonomy" id="926562"/>
    <lineage>
        <taxon>Bacteria</taxon>
        <taxon>Pseudomonadati</taxon>
        <taxon>Bacteroidota</taxon>
        <taxon>Flavobacteriia</taxon>
        <taxon>Flavobacteriales</taxon>
        <taxon>Owenweeksiaceae</taxon>
        <taxon>Owenweeksia</taxon>
    </lineage>
</organism>
<dbReference type="RefSeq" id="WP_014201223.1">
    <property type="nucleotide sequence ID" value="NC_016599.1"/>
</dbReference>
<name>G8R2Q7_OWEHD</name>
<dbReference type="AlphaFoldDB" id="G8R2Q7"/>
<accession>G8R2Q7</accession>
<gene>
    <name evidence="2" type="ordered locus">Oweho_0849</name>
</gene>
<dbReference type="EMBL" id="CP003156">
    <property type="protein sequence ID" value="AEV31862.1"/>
    <property type="molecule type" value="Genomic_DNA"/>
</dbReference>
<feature type="chain" id="PRO_5003515401" description="DUF5723 domain-containing protein" evidence="1">
    <location>
        <begin position="21"/>
        <end position="242"/>
    </location>
</feature>
<dbReference type="PATRIC" id="fig|926562.3.peg.866"/>
<evidence type="ECO:0008006" key="4">
    <source>
        <dbReference type="Google" id="ProtNLM"/>
    </source>
</evidence>
<keyword evidence="3" id="KW-1185">Reference proteome</keyword>
<evidence type="ECO:0000313" key="3">
    <source>
        <dbReference type="Proteomes" id="UP000005631"/>
    </source>
</evidence>
<sequence>MIKFSLKCFLIFVLVTSVPANLYSQNSADSIKWKTNNVIALFPKNYSKNNGLIITDAINKYQNSNGFHLEIIGRGFATMTTPRSTFIISDTFDLSNLNDTLDSWTTSKVNGLSVSPFGLLSNSNFKGLSINGFGFYIPRLSGMGISIFEAQSIKAQGLIVSAGWTRVGLMQGVEVAGFNGCWILNGLQLGITNSCKRGKGLQIGLFNSSDDFRGVQIGLLNRIGKLYVPVLNLNFKKKEDFS</sequence>
<dbReference type="InterPro" id="IPR058093">
    <property type="entry name" value="LA_2272-like"/>
</dbReference>